<dbReference type="AlphaFoldDB" id="A0A9W9AFR0"/>
<keyword evidence="2" id="KW-0378">Hydrolase</keyword>
<protein>
    <submittedName>
        <fullName evidence="2">Glycosyl hydrolase family 71-domain-containing protein</fullName>
    </submittedName>
</protein>
<accession>A0A9W9AFR0</accession>
<feature type="signal peptide" evidence="1">
    <location>
        <begin position="1"/>
        <end position="24"/>
    </location>
</feature>
<organism evidence="2 3">
    <name type="scientific">Lentinula aciculospora</name>
    <dbReference type="NCBI Taxonomy" id="153920"/>
    <lineage>
        <taxon>Eukaryota</taxon>
        <taxon>Fungi</taxon>
        <taxon>Dikarya</taxon>
        <taxon>Basidiomycota</taxon>
        <taxon>Agaricomycotina</taxon>
        <taxon>Agaricomycetes</taxon>
        <taxon>Agaricomycetidae</taxon>
        <taxon>Agaricales</taxon>
        <taxon>Marasmiineae</taxon>
        <taxon>Omphalotaceae</taxon>
        <taxon>Lentinula</taxon>
    </lineage>
</organism>
<keyword evidence="1" id="KW-0732">Signal</keyword>
<comment type="caution">
    <text evidence="2">The sequence shown here is derived from an EMBL/GenBank/DDBJ whole genome shotgun (WGS) entry which is preliminary data.</text>
</comment>
<dbReference type="InterPro" id="IPR005197">
    <property type="entry name" value="Glyco_hydro_71"/>
</dbReference>
<reference evidence="2" key="1">
    <citation type="submission" date="2022-08" db="EMBL/GenBank/DDBJ databases">
        <title>A Global Phylogenomic Analysis of the Shiitake Genus Lentinula.</title>
        <authorList>
            <consortium name="DOE Joint Genome Institute"/>
            <person name="Sierra-Patev S."/>
            <person name="Min B."/>
            <person name="Naranjo-Ortiz M."/>
            <person name="Looney B."/>
            <person name="Konkel Z."/>
            <person name="Slot J.C."/>
            <person name="Sakamoto Y."/>
            <person name="Steenwyk J.L."/>
            <person name="Rokas A."/>
            <person name="Carro J."/>
            <person name="Camarero S."/>
            <person name="Ferreira P."/>
            <person name="Molpeceres G."/>
            <person name="Ruiz-Duenas F.J."/>
            <person name="Serrano A."/>
            <person name="Henrissat B."/>
            <person name="Drula E."/>
            <person name="Hughes K.W."/>
            <person name="Mata J.L."/>
            <person name="Ishikawa N.K."/>
            <person name="Vargas-Isla R."/>
            <person name="Ushijima S."/>
            <person name="Smith C.A."/>
            <person name="Ahrendt S."/>
            <person name="Andreopoulos W."/>
            <person name="He G."/>
            <person name="Labutti K."/>
            <person name="Lipzen A."/>
            <person name="Ng V."/>
            <person name="Riley R."/>
            <person name="Sandor L."/>
            <person name="Barry K."/>
            <person name="Martinez A.T."/>
            <person name="Xiao Y."/>
            <person name="Gibbons J.G."/>
            <person name="Terashima K."/>
            <person name="Grigoriev I.V."/>
            <person name="Hibbett D.S."/>
        </authorList>
    </citation>
    <scope>NUCLEOTIDE SEQUENCE</scope>
    <source>
        <strain evidence="2">JLM2183</strain>
    </source>
</reference>
<feature type="chain" id="PRO_5040876701" evidence="1">
    <location>
        <begin position="25"/>
        <end position="490"/>
    </location>
</feature>
<dbReference type="Gene3D" id="3.20.20.80">
    <property type="entry name" value="Glycosidases"/>
    <property type="match status" value="1"/>
</dbReference>
<name>A0A9W9AFR0_9AGAR</name>
<evidence type="ECO:0000313" key="3">
    <source>
        <dbReference type="Proteomes" id="UP001150266"/>
    </source>
</evidence>
<dbReference type="Pfam" id="PF03659">
    <property type="entry name" value="Glyco_hydro_71"/>
    <property type="match status" value="1"/>
</dbReference>
<evidence type="ECO:0000256" key="1">
    <source>
        <dbReference type="SAM" id="SignalP"/>
    </source>
</evidence>
<dbReference type="CDD" id="cd11577">
    <property type="entry name" value="GH71"/>
    <property type="match status" value="1"/>
</dbReference>
<sequence length="490" mass="55285">MKVPILSLFLSATLLLALPLLSLAHTPRQSYTLKRDLHSRISANVSDTTDYANSSQTDIANLQKRDGTKYVFIHHVDTYDYNYGLWVNDFTQIQAKNIDAVALNIGRDPWEWDRVQDAYSAAASVGIDVFISFDYTSFDCSVDETVNWVNAHSGLPAQFKVDGRPMVSSFSGDCLGPGGWQAVRDRTGGYLMPFIYNIDYQQLGRGGSYGFLDSWQCWGCAWPQGDEDKTTEDDQYYMNILGSGRYAATVSAWFFTHYNYKNFYFRGDAWLLLTRWEELIAMRDKLDKVEILTWSVFCFFLKLSQIHDGSGRNDFGESHYLNSGPPTAGSQPYGTTWTEGYPHDAFFDIDGYYIEAFKTGTYPAITNDKIYFWSRPHPAGINANNDGLPRPQGWDWTSDTLWAAVFCSSTCSVTLQVGTYSQDFNDLASGVNKISMPLNALGFVTVKMRKDGQEVINYTPNDFQYRGWTEQYNFNAYVGSASTGASSGLF</sequence>
<dbReference type="EMBL" id="JAOTPV010000007">
    <property type="protein sequence ID" value="KAJ4480003.1"/>
    <property type="molecule type" value="Genomic_DNA"/>
</dbReference>
<keyword evidence="3" id="KW-1185">Reference proteome</keyword>
<gene>
    <name evidence="2" type="ORF">J3R30DRAFT_3467247</name>
</gene>
<proteinExistence type="predicted"/>
<evidence type="ECO:0000313" key="2">
    <source>
        <dbReference type="EMBL" id="KAJ4480003.1"/>
    </source>
</evidence>
<dbReference type="OrthoDB" id="3257981at2759"/>
<dbReference type="GO" id="GO:0051118">
    <property type="term" value="F:glucan endo-1,3-alpha-glucosidase activity"/>
    <property type="evidence" value="ECO:0007669"/>
    <property type="project" value="InterPro"/>
</dbReference>
<dbReference type="Proteomes" id="UP001150266">
    <property type="component" value="Unassembled WGS sequence"/>
</dbReference>